<feature type="domain" description="CzcB-like C-terminal circularly permuted SH3-like" evidence="6">
    <location>
        <begin position="354"/>
        <end position="414"/>
    </location>
</feature>
<evidence type="ECO:0000256" key="1">
    <source>
        <dbReference type="ARBA" id="ARBA00022448"/>
    </source>
</evidence>
<dbReference type="Gene3D" id="2.40.420.20">
    <property type="match status" value="1"/>
</dbReference>
<dbReference type="Proteomes" id="UP000253083">
    <property type="component" value="Unassembled WGS sequence"/>
</dbReference>
<dbReference type="CDD" id="cd06850">
    <property type="entry name" value="biotinyl_domain"/>
    <property type="match status" value="1"/>
</dbReference>
<reference evidence="7 8" key="1">
    <citation type="submission" date="2018-06" db="EMBL/GenBank/DDBJ databases">
        <title>Genomic Encyclopedia of Type Strains, Phase IV (KMG-IV): sequencing the most valuable type-strain genomes for metagenomic binning, comparative biology and taxonomic classification.</title>
        <authorList>
            <person name="Goeker M."/>
        </authorList>
    </citation>
    <scope>NUCLEOTIDE SEQUENCE [LARGE SCALE GENOMIC DNA]</scope>
    <source>
        <strain evidence="7 8">DSM 24032</strain>
    </source>
</reference>
<dbReference type="Pfam" id="PF25973">
    <property type="entry name" value="BSH_CzcB"/>
    <property type="match status" value="1"/>
</dbReference>
<organism evidence="7 8">
    <name type="scientific">Arenicella xantha</name>
    <dbReference type="NCBI Taxonomy" id="644221"/>
    <lineage>
        <taxon>Bacteria</taxon>
        <taxon>Pseudomonadati</taxon>
        <taxon>Pseudomonadota</taxon>
        <taxon>Gammaproteobacteria</taxon>
        <taxon>Arenicellales</taxon>
        <taxon>Arenicellaceae</taxon>
        <taxon>Arenicella</taxon>
    </lineage>
</organism>
<dbReference type="InterPro" id="IPR058646">
    <property type="entry name" value="CzcB_N"/>
</dbReference>
<dbReference type="PANTHER" id="PTHR30097:SF4">
    <property type="entry name" value="SLR6042 PROTEIN"/>
    <property type="match status" value="1"/>
</dbReference>
<feature type="domain" description="CzcB-like barrel-sandwich hybrid" evidence="5">
    <location>
        <begin position="201"/>
        <end position="271"/>
    </location>
</feature>
<dbReference type="SUPFAM" id="SSF51230">
    <property type="entry name" value="Single hybrid motif"/>
    <property type="match status" value="1"/>
</dbReference>
<evidence type="ECO:0000256" key="3">
    <source>
        <dbReference type="SAM" id="SignalP"/>
    </source>
</evidence>
<dbReference type="Pfam" id="PF25971">
    <property type="entry name" value="CzcB_N"/>
    <property type="match status" value="1"/>
</dbReference>
<gene>
    <name evidence="7" type="ORF">DFR28_10161</name>
</gene>
<dbReference type="EMBL" id="QNRT01000001">
    <property type="protein sequence ID" value="RBP52679.1"/>
    <property type="molecule type" value="Genomic_DNA"/>
</dbReference>
<feature type="compositionally biased region" description="Basic and acidic residues" evidence="2">
    <location>
        <begin position="39"/>
        <end position="60"/>
    </location>
</feature>
<accession>A0A395JMA8</accession>
<dbReference type="PANTHER" id="PTHR30097">
    <property type="entry name" value="CATION EFFLUX SYSTEM PROTEIN CUSB"/>
    <property type="match status" value="1"/>
</dbReference>
<evidence type="ECO:0000259" key="5">
    <source>
        <dbReference type="Pfam" id="PF25973"/>
    </source>
</evidence>
<keyword evidence="8" id="KW-1185">Reference proteome</keyword>
<dbReference type="GO" id="GO:0046914">
    <property type="term" value="F:transition metal ion binding"/>
    <property type="evidence" value="ECO:0007669"/>
    <property type="project" value="TreeGrafter"/>
</dbReference>
<evidence type="ECO:0000313" key="8">
    <source>
        <dbReference type="Proteomes" id="UP000253083"/>
    </source>
</evidence>
<dbReference type="InterPro" id="IPR011053">
    <property type="entry name" value="Single_hybrid_motif"/>
</dbReference>
<sequence length="426" mass="47040">MTHQSLIAQTRKVRAWRWLILACLLPATTTNIVAFAGSDDPHHDDHQASGAHDEHDEGSRGGKLLVDGAISVEMYLLEQGDGSRFQAWVDRDNKPVKNRELTLTADLTRLEGQVSRIHFTYEDDRWISTETISEPHSFAVDVALRLQNEPYQWSFESYEGRVEIAAEIASNAGITRAVVGPGLINQTVKVYGKAVMDPSSVSHVRARFPGTVVRVHAERGDRVKAGDALYEIESNESLQRYTLTSPLSGVVTMRNGNPGELAQQQVLMTVANFDRMWAEFKVFPSQAQQVSVGQKVRVSAGVSESESELEHLLMSNHGQPFLLARARLDNAKQQWTSGLLLEGDITLKQVQLPVVVDNRALQFIDEKPVVFVNVGNSYEARALELGLSDGKFSEVTHGLTAGSSYVVENSYLIKADLEKAGATHAH</sequence>
<comment type="caution">
    <text evidence="7">The sequence shown here is derived from an EMBL/GenBank/DDBJ whole genome shotgun (WGS) entry which is preliminary data.</text>
</comment>
<feature type="signal peptide" evidence="3">
    <location>
        <begin position="1"/>
        <end position="36"/>
    </location>
</feature>
<feature type="chain" id="PRO_5017253549" evidence="3">
    <location>
        <begin position="37"/>
        <end position="426"/>
    </location>
</feature>
<dbReference type="InterPro" id="IPR058649">
    <property type="entry name" value="CzcB_C"/>
</dbReference>
<dbReference type="AlphaFoldDB" id="A0A395JMA8"/>
<evidence type="ECO:0000259" key="4">
    <source>
        <dbReference type="Pfam" id="PF25971"/>
    </source>
</evidence>
<evidence type="ECO:0000256" key="2">
    <source>
        <dbReference type="SAM" id="MobiDB-lite"/>
    </source>
</evidence>
<evidence type="ECO:0000259" key="6">
    <source>
        <dbReference type="Pfam" id="PF25975"/>
    </source>
</evidence>
<dbReference type="Gene3D" id="2.40.50.100">
    <property type="match status" value="1"/>
</dbReference>
<protein>
    <submittedName>
        <fullName evidence="7">Cobalt-zinc-cadmium efflux system membrane fusion protein</fullName>
    </submittedName>
</protein>
<keyword evidence="3" id="KW-0732">Signal</keyword>
<proteinExistence type="predicted"/>
<dbReference type="RefSeq" id="WP_113952308.1">
    <property type="nucleotide sequence ID" value="NZ_QNRT01000001.1"/>
</dbReference>
<dbReference type="GO" id="GO:0015679">
    <property type="term" value="P:plasma membrane copper ion transport"/>
    <property type="evidence" value="ECO:0007669"/>
    <property type="project" value="TreeGrafter"/>
</dbReference>
<evidence type="ECO:0000313" key="7">
    <source>
        <dbReference type="EMBL" id="RBP52679.1"/>
    </source>
</evidence>
<dbReference type="InterPro" id="IPR058647">
    <property type="entry name" value="BSH_CzcB-like"/>
</dbReference>
<keyword evidence="1" id="KW-0813">Transport</keyword>
<dbReference type="OrthoDB" id="9768185at2"/>
<feature type="domain" description="CzcB N-terminal" evidence="4">
    <location>
        <begin position="62"/>
        <end position="153"/>
    </location>
</feature>
<dbReference type="InterPro" id="IPR051909">
    <property type="entry name" value="MFP_Cation_Efflux"/>
</dbReference>
<feature type="region of interest" description="Disordered" evidence="2">
    <location>
        <begin position="36"/>
        <end position="60"/>
    </location>
</feature>
<dbReference type="Pfam" id="PF25975">
    <property type="entry name" value="CzcB_C"/>
    <property type="match status" value="1"/>
</dbReference>
<dbReference type="GO" id="GO:0060003">
    <property type="term" value="P:copper ion export"/>
    <property type="evidence" value="ECO:0007669"/>
    <property type="project" value="TreeGrafter"/>
</dbReference>
<dbReference type="InParanoid" id="A0A395JMA8"/>
<dbReference type="GO" id="GO:0030288">
    <property type="term" value="C:outer membrane-bounded periplasmic space"/>
    <property type="evidence" value="ECO:0007669"/>
    <property type="project" value="TreeGrafter"/>
</dbReference>
<name>A0A395JMA8_9GAMM</name>